<keyword evidence="4" id="KW-1185">Reference proteome</keyword>
<dbReference type="Proteomes" id="UP000234626">
    <property type="component" value="Unassembled WGS sequence"/>
</dbReference>
<proteinExistence type="predicted"/>
<organism evidence="3 4">
    <name type="scientific">Chimaeribacter arupi</name>
    <dbReference type="NCBI Taxonomy" id="2060066"/>
    <lineage>
        <taxon>Bacteria</taxon>
        <taxon>Pseudomonadati</taxon>
        <taxon>Pseudomonadota</taxon>
        <taxon>Gammaproteobacteria</taxon>
        <taxon>Enterobacterales</taxon>
        <taxon>Yersiniaceae</taxon>
        <taxon>Chimaeribacter</taxon>
    </lineage>
</organism>
<gene>
    <name evidence="3" type="ORF">CYR34_09570</name>
</gene>
<evidence type="ECO:0000259" key="2">
    <source>
        <dbReference type="Pfam" id="PF13280"/>
    </source>
</evidence>
<dbReference type="InterPro" id="IPR051534">
    <property type="entry name" value="CBASS_pafABC_assoc_protein"/>
</dbReference>
<dbReference type="RefSeq" id="WP_101834785.1">
    <property type="nucleotide sequence ID" value="NZ_PJZK01000008.1"/>
</dbReference>
<protein>
    <submittedName>
        <fullName evidence="3">Transcriptional regulator</fullName>
    </submittedName>
</protein>
<name>A0A2N5ENP3_9GAMM</name>
<feature type="domain" description="WYL" evidence="2">
    <location>
        <begin position="138"/>
        <end position="203"/>
    </location>
</feature>
<dbReference type="EMBL" id="PJZK01000008">
    <property type="protein sequence ID" value="PLR50289.1"/>
    <property type="molecule type" value="Genomic_DNA"/>
</dbReference>
<evidence type="ECO:0000313" key="4">
    <source>
        <dbReference type="Proteomes" id="UP000234626"/>
    </source>
</evidence>
<dbReference type="AlphaFoldDB" id="A0A2N5ENP3"/>
<dbReference type="InterPro" id="IPR036388">
    <property type="entry name" value="WH-like_DNA-bd_sf"/>
</dbReference>
<dbReference type="Pfam" id="PF08279">
    <property type="entry name" value="HTH_11"/>
    <property type="match status" value="1"/>
</dbReference>
<evidence type="ECO:0000313" key="3">
    <source>
        <dbReference type="EMBL" id="PLR50289.1"/>
    </source>
</evidence>
<evidence type="ECO:0000259" key="1">
    <source>
        <dbReference type="Pfam" id="PF08279"/>
    </source>
</evidence>
<dbReference type="InterPro" id="IPR036390">
    <property type="entry name" value="WH_DNA-bd_sf"/>
</dbReference>
<dbReference type="SUPFAM" id="SSF46785">
    <property type="entry name" value="Winged helix' DNA-binding domain"/>
    <property type="match status" value="1"/>
</dbReference>
<comment type="caution">
    <text evidence="3">The sequence shown here is derived from an EMBL/GenBank/DDBJ whole genome shotgun (WGS) entry which is preliminary data.</text>
</comment>
<reference evidence="3 4" key="1">
    <citation type="submission" date="2017-12" db="EMBL/GenBank/DDBJ databases">
        <title>Characterization of six clinical isolates of Enterochimera gen. nov., a novel genus of the Yersiniaciae family and the three species Enterochimera arupensis sp. nov., Enterochimera coloradensis sp. nov, and Enterochimera californica sp. nov.</title>
        <authorList>
            <person name="Rossi A."/>
            <person name="Fisher M."/>
        </authorList>
    </citation>
    <scope>NUCLEOTIDE SEQUENCE [LARGE SCALE GENOMIC DNA]</scope>
    <source>
        <strain evidence="3 4">2016Iso1</strain>
    </source>
</reference>
<sequence length="230" mass="25794">MNRAERLLNLLQHLRRRRYPVSGQQLAGELGISLRTLYRDIASLNAQGADIRGEAGLGYVLHADNLLPPMMFSRDEMDALLLGIHWVTRHGDPALSLAAQDALAKIHAVLPECARQSVHSQRVLAGPPEQPVSTRFQAELREAIHGRYKVALIYRTAQAEASERVIWPVTLGYFDAATLLVGWCELRQAFRHFRTDRIDALRVLAQRYPSSHPALLQAWKTQQGIVVDGP</sequence>
<dbReference type="OrthoDB" id="9807255at2"/>
<dbReference type="PANTHER" id="PTHR34580">
    <property type="match status" value="1"/>
</dbReference>
<dbReference type="Gene3D" id="1.10.10.10">
    <property type="entry name" value="Winged helix-like DNA-binding domain superfamily/Winged helix DNA-binding domain"/>
    <property type="match status" value="1"/>
</dbReference>
<dbReference type="InterPro" id="IPR026881">
    <property type="entry name" value="WYL_dom"/>
</dbReference>
<dbReference type="InterPro" id="IPR013196">
    <property type="entry name" value="HTH_11"/>
</dbReference>
<dbReference type="Pfam" id="PF13280">
    <property type="entry name" value="WYL"/>
    <property type="match status" value="1"/>
</dbReference>
<dbReference type="PANTHER" id="PTHR34580:SF3">
    <property type="entry name" value="PROTEIN PAFB"/>
    <property type="match status" value="1"/>
</dbReference>
<accession>A0A2N5ENP3</accession>
<dbReference type="PROSITE" id="PS52050">
    <property type="entry name" value="WYL"/>
    <property type="match status" value="1"/>
</dbReference>
<feature type="domain" description="Helix-turn-helix type 11" evidence="1">
    <location>
        <begin position="6"/>
        <end position="59"/>
    </location>
</feature>